<evidence type="ECO:0000313" key="3">
    <source>
        <dbReference type="Proteomes" id="UP000823561"/>
    </source>
</evidence>
<protein>
    <submittedName>
        <fullName evidence="2">Uncharacterized protein</fullName>
    </submittedName>
</protein>
<feature type="region of interest" description="Disordered" evidence="1">
    <location>
        <begin position="1"/>
        <end position="49"/>
    </location>
</feature>
<dbReference type="EMBL" id="JADWDJ010000002">
    <property type="protein sequence ID" value="KAG5284208.1"/>
    <property type="molecule type" value="Genomic_DNA"/>
</dbReference>
<organism evidence="2 3">
    <name type="scientific">Alosa alosa</name>
    <name type="common">allis shad</name>
    <dbReference type="NCBI Taxonomy" id="278164"/>
    <lineage>
        <taxon>Eukaryota</taxon>
        <taxon>Metazoa</taxon>
        <taxon>Chordata</taxon>
        <taxon>Craniata</taxon>
        <taxon>Vertebrata</taxon>
        <taxon>Euteleostomi</taxon>
        <taxon>Actinopterygii</taxon>
        <taxon>Neopterygii</taxon>
        <taxon>Teleostei</taxon>
        <taxon>Clupei</taxon>
        <taxon>Clupeiformes</taxon>
        <taxon>Clupeoidei</taxon>
        <taxon>Clupeidae</taxon>
        <taxon>Alosa</taxon>
    </lineage>
</organism>
<dbReference type="Proteomes" id="UP000823561">
    <property type="component" value="Chromosome 2"/>
</dbReference>
<comment type="caution">
    <text evidence="2">The sequence shown here is derived from an EMBL/GenBank/DDBJ whole genome shotgun (WGS) entry which is preliminary data.</text>
</comment>
<evidence type="ECO:0000313" key="2">
    <source>
        <dbReference type="EMBL" id="KAG5284208.1"/>
    </source>
</evidence>
<proteinExistence type="predicted"/>
<dbReference type="AlphaFoldDB" id="A0AAV6HA84"/>
<sequence length="113" mass="13457">MGRPKLMRWRRPPRLSLSQRRRNRRQSSTTPTHPSIHLSIRPFRPLLQQPPVTPGSPFPLSYFFSSPPSPEKYFYQQFCKYWYRFLAQNKAKCVQPQSYQVSPLPAKGWCEFV</sequence>
<keyword evidence="3" id="KW-1185">Reference proteome</keyword>
<reference evidence="2" key="1">
    <citation type="submission" date="2020-10" db="EMBL/GenBank/DDBJ databases">
        <title>Chromosome-scale genome assembly of the Allis shad, Alosa alosa.</title>
        <authorList>
            <person name="Margot Z."/>
            <person name="Christophe K."/>
            <person name="Cabau C."/>
            <person name="Louis A."/>
            <person name="Berthelot C."/>
            <person name="Parey E."/>
            <person name="Roest Crollius H."/>
            <person name="Montfort J."/>
            <person name="Robinson-Rechavi M."/>
            <person name="Bucao C."/>
            <person name="Bouchez O."/>
            <person name="Gislard M."/>
            <person name="Lluch J."/>
            <person name="Milhes M."/>
            <person name="Lampietro C."/>
            <person name="Lopez Roques C."/>
            <person name="Donnadieu C."/>
            <person name="Braasch I."/>
            <person name="Desvignes T."/>
            <person name="Postlethwait J."/>
            <person name="Bobe J."/>
            <person name="Guiguen Y."/>
        </authorList>
    </citation>
    <scope>NUCLEOTIDE SEQUENCE</scope>
    <source>
        <strain evidence="2">M-15738</strain>
        <tissue evidence="2">Blood</tissue>
    </source>
</reference>
<feature type="compositionally biased region" description="Basic residues" evidence="1">
    <location>
        <begin position="1"/>
        <end position="25"/>
    </location>
</feature>
<name>A0AAV6HA84_9TELE</name>
<evidence type="ECO:0000256" key="1">
    <source>
        <dbReference type="SAM" id="MobiDB-lite"/>
    </source>
</evidence>
<gene>
    <name evidence="2" type="ORF">AALO_G00024110</name>
</gene>
<accession>A0AAV6HA84</accession>